<name>A0AA35PA06_9SAUR</name>
<proteinExistence type="predicted"/>
<dbReference type="AlphaFoldDB" id="A0AA35PA06"/>
<gene>
    <name evidence="1" type="ORF">PODLI_1B023376</name>
</gene>
<sequence>MIDSVPELSLTPANQGLCWQLRPHVDGANELIPRGTPPPALSRLPTENTHSRLGTWIRDMPSEGSMLLPSW</sequence>
<keyword evidence="2" id="KW-1185">Reference proteome</keyword>
<dbReference type="Proteomes" id="UP001178461">
    <property type="component" value="Chromosome 6"/>
</dbReference>
<reference evidence="1" key="1">
    <citation type="submission" date="2022-12" db="EMBL/GenBank/DDBJ databases">
        <authorList>
            <person name="Alioto T."/>
            <person name="Alioto T."/>
            <person name="Gomez Garrido J."/>
        </authorList>
    </citation>
    <scope>NUCLEOTIDE SEQUENCE</scope>
</reference>
<protein>
    <submittedName>
        <fullName evidence="1">Uncharacterized protein</fullName>
    </submittedName>
</protein>
<organism evidence="1 2">
    <name type="scientific">Podarcis lilfordi</name>
    <name type="common">Lilford's wall lizard</name>
    <dbReference type="NCBI Taxonomy" id="74358"/>
    <lineage>
        <taxon>Eukaryota</taxon>
        <taxon>Metazoa</taxon>
        <taxon>Chordata</taxon>
        <taxon>Craniata</taxon>
        <taxon>Vertebrata</taxon>
        <taxon>Euteleostomi</taxon>
        <taxon>Lepidosauria</taxon>
        <taxon>Squamata</taxon>
        <taxon>Bifurcata</taxon>
        <taxon>Unidentata</taxon>
        <taxon>Episquamata</taxon>
        <taxon>Laterata</taxon>
        <taxon>Lacertibaenia</taxon>
        <taxon>Lacertidae</taxon>
        <taxon>Podarcis</taxon>
    </lineage>
</organism>
<evidence type="ECO:0000313" key="2">
    <source>
        <dbReference type="Proteomes" id="UP001178461"/>
    </source>
</evidence>
<evidence type="ECO:0000313" key="1">
    <source>
        <dbReference type="EMBL" id="CAI5777082.1"/>
    </source>
</evidence>
<dbReference type="EMBL" id="OX395131">
    <property type="protein sequence ID" value="CAI5777082.1"/>
    <property type="molecule type" value="Genomic_DNA"/>
</dbReference>
<accession>A0AA35PA06</accession>